<keyword evidence="1" id="KW-0175">Coiled coil</keyword>
<dbReference type="GO" id="GO:0005096">
    <property type="term" value="F:GTPase activator activity"/>
    <property type="evidence" value="ECO:0007669"/>
    <property type="project" value="TreeGrafter"/>
</dbReference>
<dbReference type="EMBL" id="CANHGI010000005">
    <property type="protein sequence ID" value="CAI5453394.1"/>
    <property type="molecule type" value="Genomic_DNA"/>
</dbReference>
<evidence type="ECO:0000256" key="1">
    <source>
        <dbReference type="SAM" id="Coils"/>
    </source>
</evidence>
<evidence type="ECO:0000313" key="4">
    <source>
        <dbReference type="EMBL" id="CAI5453394.1"/>
    </source>
</evidence>
<dbReference type="InterPro" id="IPR008936">
    <property type="entry name" value="Rho_GTPase_activation_prot"/>
</dbReference>
<dbReference type="PANTHER" id="PTHR15670:SF4">
    <property type="entry name" value="RHO GTPASE-ACTIVATING PROTEIN 11A"/>
    <property type="match status" value="1"/>
</dbReference>
<feature type="region of interest" description="Disordered" evidence="2">
    <location>
        <begin position="285"/>
        <end position="345"/>
    </location>
</feature>
<gene>
    <name evidence="4" type="ORF">CAMP_LOCUS16031</name>
</gene>
<dbReference type="CDD" id="cd00159">
    <property type="entry name" value="RhoGAP"/>
    <property type="match status" value="1"/>
</dbReference>
<feature type="compositionally biased region" description="Pro residues" evidence="2">
    <location>
        <begin position="718"/>
        <end position="733"/>
    </location>
</feature>
<comment type="caution">
    <text evidence="4">The sequence shown here is derived from an EMBL/GenBank/DDBJ whole genome shotgun (WGS) entry which is preliminary data.</text>
</comment>
<dbReference type="PANTHER" id="PTHR15670">
    <property type="entry name" value="RHO GTPASE ACTIVATING PROTEIN 11A"/>
    <property type="match status" value="1"/>
</dbReference>
<dbReference type="Pfam" id="PF00620">
    <property type="entry name" value="RhoGAP"/>
    <property type="match status" value="1"/>
</dbReference>
<feature type="compositionally biased region" description="Low complexity" evidence="2">
    <location>
        <begin position="285"/>
        <end position="305"/>
    </location>
</feature>
<dbReference type="AlphaFoldDB" id="A0A9P1IYH9"/>
<feature type="coiled-coil region" evidence="1">
    <location>
        <begin position="541"/>
        <end position="568"/>
    </location>
</feature>
<dbReference type="OrthoDB" id="29546at2759"/>
<name>A0A9P1IYH9_9PELO</name>
<keyword evidence="5" id="KW-1185">Reference proteome</keyword>
<evidence type="ECO:0000256" key="2">
    <source>
        <dbReference type="SAM" id="MobiDB-lite"/>
    </source>
</evidence>
<feature type="compositionally biased region" description="Low complexity" evidence="2">
    <location>
        <begin position="395"/>
        <end position="419"/>
    </location>
</feature>
<evidence type="ECO:0000259" key="3">
    <source>
        <dbReference type="PROSITE" id="PS50238"/>
    </source>
</evidence>
<protein>
    <recommendedName>
        <fullName evidence="3">Rho-GAP domain-containing protein</fullName>
    </recommendedName>
</protein>
<dbReference type="InterPro" id="IPR042869">
    <property type="entry name" value="ARHGAP11A/B"/>
</dbReference>
<dbReference type="GO" id="GO:0007165">
    <property type="term" value="P:signal transduction"/>
    <property type="evidence" value="ECO:0007669"/>
    <property type="project" value="InterPro"/>
</dbReference>
<feature type="region of interest" description="Disordered" evidence="2">
    <location>
        <begin position="381"/>
        <end position="441"/>
    </location>
</feature>
<feature type="compositionally biased region" description="Basic and acidic residues" evidence="2">
    <location>
        <begin position="422"/>
        <end position="432"/>
    </location>
</feature>
<dbReference type="InterPro" id="IPR000198">
    <property type="entry name" value="RhoGAP_dom"/>
</dbReference>
<feature type="region of interest" description="Disordered" evidence="2">
    <location>
        <begin position="710"/>
        <end position="735"/>
    </location>
</feature>
<accession>A0A9P1IYH9</accession>
<proteinExistence type="predicted"/>
<dbReference type="Proteomes" id="UP001152747">
    <property type="component" value="Unassembled WGS sequence"/>
</dbReference>
<feature type="region of interest" description="Disordered" evidence="2">
    <location>
        <begin position="464"/>
        <end position="502"/>
    </location>
</feature>
<dbReference type="Gene3D" id="1.10.555.10">
    <property type="entry name" value="Rho GTPase activation protein"/>
    <property type="match status" value="1"/>
</dbReference>
<organism evidence="4 5">
    <name type="scientific">Caenorhabditis angaria</name>
    <dbReference type="NCBI Taxonomy" id="860376"/>
    <lineage>
        <taxon>Eukaryota</taxon>
        <taxon>Metazoa</taxon>
        <taxon>Ecdysozoa</taxon>
        <taxon>Nematoda</taxon>
        <taxon>Chromadorea</taxon>
        <taxon>Rhabditida</taxon>
        <taxon>Rhabditina</taxon>
        <taxon>Rhabditomorpha</taxon>
        <taxon>Rhabditoidea</taxon>
        <taxon>Rhabditidae</taxon>
        <taxon>Peloderinae</taxon>
        <taxon>Caenorhabditis</taxon>
    </lineage>
</organism>
<feature type="domain" description="Rho-GAP" evidence="3">
    <location>
        <begin position="44"/>
        <end position="267"/>
    </location>
</feature>
<evidence type="ECO:0000313" key="5">
    <source>
        <dbReference type="Proteomes" id="UP001152747"/>
    </source>
</evidence>
<reference evidence="4" key="1">
    <citation type="submission" date="2022-11" db="EMBL/GenBank/DDBJ databases">
        <authorList>
            <person name="Kikuchi T."/>
        </authorList>
    </citation>
    <scope>NUCLEOTIDE SEQUENCE</scope>
    <source>
        <strain evidence="4">PS1010</strain>
    </source>
</reference>
<dbReference type="SUPFAM" id="SSF48350">
    <property type="entry name" value="GTPase activation domain, GAP"/>
    <property type="match status" value="1"/>
</dbReference>
<feature type="compositionally biased region" description="Polar residues" evidence="2">
    <location>
        <begin position="927"/>
        <end position="953"/>
    </location>
</feature>
<feature type="compositionally biased region" description="Polar residues" evidence="2">
    <location>
        <begin position="464"/>
        <end position="475"/>
    </location>
</feature>
<dbReference type="SMART" id="SM00324">
    <property type="entry name" value="RhoGAP"/>
    <property type="match status" value="1"/>
</dbReference>
<sequence length="953" mass="106040">MNDCNDFRIVSASMACRKMSLDNVASSSGTKLRYTLGEVAATNIVLDVNVGSGWTRIRLKEVPRFLVHAFNMISEFGMEVDGIFRKEGNSARLSRAEVKNIYRGICDIPSDYTVIDVCTMVKRFLRDLKPPLLDSEEFRDRLLKRGRLAKISGQYVLDTEEMADLFFESKERPEPLLSDIHSSTLGYVMRQLVLISRQSDKHKMSIDNLAVVLVGSVFGDRIHNPKKNSSIQGRRFSQDDMLARKKQDMDVHVSAVKILITNANLICVRRDPYIVSSAMVRSSSAMPSMSRSDGPSSTATPLPSTSRKESTSPTPSFSRRDSEPVHKIILSGRKKDKQKRSSSFLPSFRDIRHRFVKQRVKSPSPARAVEVIVNEDTTTSSIDETRRVARNNSKSSTASGRQSRSQQSRRGNTNSTSSNARPKLDKVFEPLRRVSASEQNTRLSNEKISVNEFLMSEYMGNVKPSENLSSVTNGRKSNRNRRHTAPVNNGLRRNRPNTVAGGLPQRRATIYTTVNGGAEKENSMINSETEEDDDDSLTRSKKLLEQKAMEARNRKANLKEKRRHQQKTVSTESMMVLNGSIAKADSNPSIEDEDREDKATNKALGEVKKMCDMATSPMVFDMGMTSPKSHENGHVCVYSKVVIEDSPVIARRQSRARLSYSKANDTNPILSPVMRHVAQINNSPPIITTSTSVTPRTTLSPLVIKQILDDSPSVSESSPPPPPPVPPHSPPMLTPQTSKAAIDVVARRPPTPPANPRVSDPFSPKLPVRSLVNLEKTPPPPAMAQFKLPQMPIMKRSPLTHQPQSLISLREPPRHGQQTYHQQSSVPLSAPSHILSGNEGGMSPRSCEYFEFGKYSSILKSAKEPKSLPRRQDFFDARPSVAVIRSKNSGMVRNRINQFQEIERSNESISSGRSSQLSVRTSDRLSDASSSNDTTLTTANFDVSSSSGSQHRF</sequence>
<feature type="region of interest" description="Disordered" evidence="2">
    <location>
        <begin position="517"/>
        <end position="538"/>
    </location>
</feature>
<feature type="region of interest" description="Disordered" evidence="2">
    <location>
        <begin position="904"/>
        <end position="953"/>
    </location>
</feature>
<dbReference type="PROSITE" id="PS50238">
    <property type="entry name" value="RHOGAP"/>
    <property type="match status" value="1"/>
</dbReference>